<evidence type="ECO:0008006" key="3">
    <source>
        <dbReference type="Google" id="ProtNLM"/>
    </source>
</evidence>
<dbReference type="InterPro" id="IPR036465">
    <property type="entry name" value="vWFA_dom_sf"/>
</dbReference>
<dbReference type="Proteomes" id="UP001470230">
    <property type="component" value="Unassembled WGS sequence"/>
</dbReference>
<gene>
    <name evidence="1" type="ORF">M9Y10_005698</name>
</gene>
<evidence type="ECO:0000313" key="1">
    <source>
        <dbReference type="EMBL" id="KAK8875531.1"/>
    </source>
</evidence>
<protein>
    <recommendedName>
        <fullName evidence="3">Protein transport protein SEC23</fullName>
    </recommendedName>
</protein>
<accession>A0ABR2JDP1</accession>
<dbReference type="SUPFAM" id="SSF53300">
    <property type="entry name" value="vWA-like"/>
    <property type="match status" value="1"/>
</dbReference>
<evidence type="ECO:0000313" key="2">
    <source>
        <dbReference type="Proteomes" id="UP001470230"/>
    </source>
</evidence>
<organism evidence="1 2">
    <name type="scientific">Tritrichomonas musculus</name>
    <dbReference type="NCBI Taxonomy" id="1915356"/>
    <lineage>
        <taxon>Eukaryota</taxon>
        <taxon>Metamonada</taxon>
        <taxon>Parabasalia</taxon>
        <taxon>Tritrichomonadida</taxon>
        <taxon>Tritrichomonadidae</taxon>
        <taxon>Tritrichomonas</taxon>
    </lineage>
</organism>
<keyword evidence="2" id="KW-1185">Reference proteome</keyword>
<sequence>MYSSLKIWPTSTNPANFIPVIVQYFPFENYDSTFVYTEPPECCPYCKRYIDKHTMHEGENKYKCAWCSKTFKSSNVKNIESQICKSSEPNNSESCNILFNQLKYNFSQSMEQNFVKSSQPSSMIYRQLLGNHNFDHRSNIFLPTNNDPNLIITPSYCYTLFFVIDTCVHPEKLETLKEYLLIAIKSLKPMQSFILVVIHKNYISYVFTIENEQENSEKSSDIFTFNFSYKNEEQKVFRLINLRNPANYVTHYETLEKFIKTLKSSLNSTDEPSTIARKVPKKSEDGKNPIDHLIQQLNGDDHLFSEIVLFSTNGPTQEPSKQIFIDFVSPDSNIKSRPLIDGYFICSDIPNPKEQIQYMIEKIGENPVIFNVEINAYVTNYRFIQNSNFTSHFTQFSPFSALSSISSSNVQPLSNSTFSLVPQVSTFYSTANPNFSVSFQLFTTTKFTNAFNLFSPSYLGIETTYIKFFHNNVFKETIWTSRVFKKSSDFIPTITTVNPYVLIPYLCVESAFNIQAAQNQKLKDMKRQAQSHLSISVKNQERSLVESFVLYLIKNYRYLCIVSIPGKFDDFTFSTVPELQWFLRILFEHLQDYHDIKHICNIKNISSSNQTEYYSNDIFNNDEYDDDNIDFSDSISMNIFENHKKFLFNSILHISCGVMENFARYYPSISFWNDENNMMISNCPFDLSFYESVGSPPIVLIDTLLVLFIFSDDYENICQKFNRFNSSEEVDNNIESASGLNTFICKLIEKRFPKTIILGQPMAKFYKLLPDKNNLFACIKYYVRNNLLHKNE</sequence>
<name>A0ABR2JDP1_9EUKA</name>
<reference evidence="1 2" key="1">
    <citation type="submission" date="2024-04" db="EMBL/GenBank/DDBJ databases">
        <title>Tritrichomonas musculus Genome.</title>
        <authorList>
            <person name="Alves-Ferreira E."/>
            <person name="Grigg M."/>
            <person name="Lorenzi H."/>
            <person name="Galac M."/>
        </authorList>
    </citation>
    <scope>NUCLEOTIDE SEQUENCE [LARGE SCALE GENOMIC DNA]</scope>
    <source>
        <strain evidence="1 2">EAF2021</strain>
    </source>
</reference>
<dbReference type="EMBL" id="JAPFFF010000012">
    <property type="protein sequence ID" value="KAK8875531.1"/>
    <property type="molecule type" value="Genomic_DNA"/>
</dbReference>
<comment type="caution">
    <text evidence="1">The sequence shown here is derived from an EMBL/GenBank/DDBJ whole genome shotgun (WGS) entry which is preliminary data.</text>
</comment>
<proteinExistence type="predicted"/>